<feature type="compositionally biased region" description="Pro residues" evidence="1">
    <location>
        <begin position="8"/>
        <end position="27"/>
    </location>
</feature>
<name>A0A0J0XEW4_9TREE</name>
<gene>
    <name evidence="2" type="ORF">CC85DRAFT_288399</name>
</gene>
<evidence type="ECO:0000313" key="2">
    <source>
        <dbReference type="EMBL" id="KLT39606.1"/>
    </source>
</evidence>
<feature type="region of interest" description="Disordered" evidence="1">
    <location>
        <begin position="1"/>
        <end position="27"/>
    </location>
</feature>
<organism evidence="2 3">
    <name type="scientific">Cutaneotrichosporon oleaginosum</name>
    <dbReference type="NCBI Taxonomy" id="879819"/>
    <lineage>
        <taxon>Eukaryota</taxon>
        <taxon>Fungi</taxon>
        <taxon>Dikarya</taxon>
        <taxon>Basidiomycota</taxon>
        <taxon>Agaricomycotina</taxon>
        <taxon>Tremellomycetes</taxon>
        <taxon>Trichosporonales</taxon>
        <taxon>Trichosporonaceae</taxon>
        <taxon>Cutaneotrichosporon</taxon>
    </lineage>
</organism>
<dbReference type="Proteomes" id="UP000053611">
    <property type="component" value="Unassembled WGS sequence"/>
</dbReference>
<dbReference type="EMBL" id="KQ087254">
    <property type="protein sequence ID" value="KLT39606.1"/>
    <property type="molecule type" value="Genomic_DNA"/>
</dbReference>
<sequence length="123" mass="12938">MSLRARSPPLPPPPPNSPSPPPPYDAPPAYSPAVYTGVLSLPPRLLPFAPEILRVPGGALLPPSPETIVGVIQMMGALSGAHDPETLIDMMGWLEVFVPLIPGAMLNLGIDFFRALAGTEPTQ</sequence>
<accession>A0A0J0XEW4</accession>
<dbReference type="GeneID" id="28984848"/>
<evidence type="ECO:0000313" key="3">
    <source>
        <dbReference type="Proteomes" id="UP000053611"/>
    </source>
</evidence>
<reference evidence="2 3" key="1">
    <citation type="submission" date="2015-03" db="EMBL/GenBank/DDBJ databases">
        <title>Genomics and transcriptomics of the oil-accumulating basidiomycete yeast T. oleaginosus allow insights into substrate utilization and the diverse evolutionary trajectories of mating systems in fungi.</title>
        <authorList>
            <consortium name="DOE Joint Genome Institute"/>
            <person name="Kourist R."/>
            <person name="Kracht O."/>
            <person name="Bracharz F."/>
            <person name="Lipzen A."/>
            <person name="Nolan M."/>
            <person name="Ohm R."/>
            <person name="Grigoriev I."/>
            <person name="Sun S."/>
            <person name="Heitman J."/>
            <person name="Bruck T."/>
            <person name="Nowrousian M."/>
        </authorList>
    </citation>
    <scope>NUCLEOTIDE SEQUENCE [LARGE SCALE GENOMIC DNA]</scope>
    <source>
        <strain evidence="2 3">IBC0246</strain>
    </source>
</reference>
<dbReference type="RefSeq" id="XP_018276097.1">
    <property type="nucleotide sequence ID" value="XM_018424245.1"/>
</dbReference>
<dbReference type="AlphaFoldDB" id="A0A0J0XEW4"/>
<evidence type="ECO:0000256" key="1">
    <source>
        <dbReference type="SAM" id="MobiDB-lite"/>
    </source>
</evidence>
<protein>
    <submittedName>
        <fullName evidence="2">Uncharacterized protein</fullName>
    </submittedName>
</protein>
<proteinExistence type="predicted"/>
<keyword evidence="3" id="KW-1185">Reference proteome</keyword>